<evidence type="ECO:0000256" key="1">
    <source>
        <dbReference type="ARBA" id="ARBA00004571"/>
    </source>
</evidence>
<dbReference type="SUPFAM" id="SSF56935">
    <property type="entry name" value="Porins"/>
    <property type="match status" value="1"/>
</dbReference>
<dbReference type="InterPro" id="IPR005017">
    <property type="entry name" value="OMPP1/FadL/TodX"/>
</dbReference>
<name>A0ABY8FDA4_9HYPH</name>
<keyword evidence="7" id="KW-0998">Cell outer membrane</keyword>
<evidence type="ECO:0000256" key="3">
    <source>
        <dbReference type="ARBA" id="ARBA00022452"/>
    </source>
</evidence>
<evidence type="ECO:0000256" key="2">
    <source>
        <dbReference type="ARBA" id="ARBA00008163"/>
    </source>
</evidence>
<feature type="chain" id="PRO_5046251428" evidence="8">
    <location>
        <begin position="28"/>
        <end position="420"/>
    </location>
</feature>
<keyword evidence="4" id="KW-0812">Transmembrane</keyword>
<comment type="similarity">
    <text evidence="2">Belongs to the OmpP1/FadL family.</text>
</comment>
<feature type="signal peptide" evidence="8">
    <location>
        <begin position="1"/>
        <end position="27"/>
    </location>
</feature>
<organism evidence="9 10">
    <name type="scientific">Roseibium porphyridii</name>
    <dbReference type="NCBI Taxonomy" id="2866279"/>
    <lineage>
        <taxon>Bacteria</taxon>
        <taxon>Pseudomonadati</taxon>
        <taxon>Pseudomonadota</taxon>
        <taxon>Alphaproteobacteria</taxon>
        <taxon>Hyphomicrobiales</taxon>
        <taxon>Stappiaceae</taxon>
        <taxon>Roseibium</taxon>
    </lineage>
</organism>
<protein>
    <submittedName>
        <fullName evidence="9">OmpP1/FadL family transporter</fullName>
    </submittedName>
</protein>
<comment type="subcellular location">
    <subcellularLocation>
        <location evidence="1">Cell outer membrane</location>
        <topology evidence="1">Multi-pass membrane protein</topology>
    </subcellularLocation>
</comment>
<evidence type="ECO:0000256" key="6">
    <source>
        <dbReference type="ARBA" id="ARBA00023136"/>
    </source>
</evidence>
<evidence type="ECO:0000256" key="5">
    <source>
        <dbReference type="ARBA" id="ARBA00022729"/>
    </source>
</evidence>
<keyword evidence="6" id="KW-0472">Membrane</keyword>
<dbReference type="Proteomes" id="UP001209803">
    <property type="component" value="Chromosome"/>
</dbReference>
<keyword evidence="10" id="KW-1185">Reference proteome</keyword>
<sequence>MPWADKRTLLLTTSAIILSVVATSAHAGGFALREQSSYYQGLSFAGYGTSGGGISSMYWNPASLIGAQQGLTVEAHNTGLFPVSEIDGTLSGGALGTSSIGSGDIASDAFIPASYAAYRLNDQLIFGVGVNAPFGLSTKPEQNWAAQFYSRSSSVFSLNVNPAVALQINEMFSLAVGIQVQYLDVSLKSADATSGAGFPRSNEISGSSIGYGVTAGLTVRPMEGTEIGVGYRSGVGHDLDGDLIVGGVTRAIGLGVVTPDMVNISARQKITDKIRVLGTVEWTNWSRLKSPRAISDATGAALTTLHFNYDDGWFFSLGGEYDYNEKLTFRAGLGYEISPIDEDIRSTRLPDNNRWWLSAGASYNFNKHLSFDLGYTHIIPESTKINIDSNHQDFNATFGTYTADVDSHVNIISASLRYKF</sequence>
<dbReference type="Pfam" id="PF03349">
    <property type="entry name" value="Toluene_X"/>
    <property type="match status" value="1"/>
</dbReference>
<dbReference type="EMBL" id="CP120863">
    <property type="protein sequence ID" value="WFE91830.1"/>
    <property type="molecule type" value="Genomic_DNA"/>
</dbReference>
<gene>
    <name evidence="9" type="ORF">K1718_10845</name>
</gene>
<evidence type="ECO:0000256" key="4">
    <source>
        <dbReference type="ARBA" id="ARBA00022692"/>
    </source>
</evidence>
<evidence type="ECO:0000256" key="8">
    <source>
        <dbReference type="SAM" id="SignalP"/>
    </source>
</evidence>
<dbReference type="Gene3D" id="2.40.160.60">
    <property type="entry name" value="Outer membrane protein transport protein (OMPP1/FadL/TodX)"/>
    <property type="match status" value="1"/>
</dbReference>
<proteinExistence type="inferred from homology"/>
<accession>A0ABY8FDA4</accession>
<reference evidence="9 10" key="1">
    <citation type="submission" date="2023-03" db="EMBL/GenBank/DDBJ databases">
        <title>Roseibium porphyridii sp. nov. and Roseibium rhodosorbium sp. nov. isolated from marine algae, Porphyridium cruentum and Rhodosorus marinus, respectively.</title>
        <authorList>
            <person name="Lee M.W."/>
            <person name="Choi B.J."/>
            <person name="Lee J.K."/>
            <person name="Choi D.G."/>
            <person name="Baek J.H."/>
            <person name="Bayburt H."/>
            <person name="Kim J.M."/>
            <person name="Han D.M."/>
            <person name="Kim K.H."/>
            <person name="Jeon C.O."/>
        </authorList>
    </citation>
    <scope>NUCLEOTIDE SEQUENCE [LARGE SCALE GENOMIC DNA]</scope>
    <source>
        <strain evidence="9 10">KMA01</strain>
    </source>
</reference>
<dbReference type="RefSeq" id="WP_265684407.1">
    <property type="nucleotide sequence ID" value="NZ_CP120863.1"/>
</dbReference>
<dbReference type="PANTHER" id="PTHR35093">
    <property type="entry name" value="OUTER MEMBRANE PROTEIN NMB0088-RELATED"/>
    <property type="match status" value="1"/>
</dbReference>
<evidence type="ECO:0000313" key="9">
    <source>
        <dbReference type="EMBL" id="WFE91830.1"/>
    </source>
</evidence>
<keyword evidence="5 8" id="KW-0732">Signal</keyword>
<dbReference type="PANTHER" id="PTHR35093:SF8">
    <property type="entry name" value="OUTER MEMBRANE PROTEIN NMB0088-RELATED"/>
    <property type="match status" value="1"/>
</dbReference>
<evidence type="ECO:0000256" key="7">
    <source>
        <dbReference type="ARBA" id="ARBA00023237"/>
    </source>
</evidence>
<evidence type="ECO:0000313" key="10">
    <source>
        <dbReference type="Proteomes" id="UP001209803"/>
    </source>
</evidence>
<keyword evidence="3" id="KW-1134">Transmembrane beta strand</keyword>